<feature type="transmembrane region" description="Helical" evidence="2">
    <location>
        <begin position="60"/>
        <end position="80"/>
    </location>
</feature>
<sequence>MISLTLRWLLHWTGQGLKLWMFATLASICVAPFGFLLQMLEMTVDPFEKLGPVGKAGAVAGYALGFTVTLAVFTAILASLMKDHPLRPFPGVSTVKDADSPHADAGSPGAA</sequence>
<keyword evidence="2" id="KW-0812">Transmembrane</keyword>
<keyword evidence="4" id="KW-1185">Reference proteome</keyword>
<feature type="transmembrane region" description="Helical" evidence="2">
    <location>
        <begin position="20"/>
        <end position="40"/>
    </location>
</feature>
<comment type="caution">
    <text evidence="3">The sequence shown here is derived from an EMBL/GenBank/DDBJ whole genome shotgun (WGS) entry which is preliminary data.</text>
</comment>
<accession>A0A512MCN4</accession>
<evidence type="ECO:0000256" key="2">
    <source>
        <dbReference type="SAM" id="Phobius"/>
    </source>
</evidence>
<evidence type="ECO:0000313" key="3">
    <source>
        <dbReference type="EMBL" id="GEP44486.1"/>
    </source>
</evidence>
<protein>
    <recommendedName>
        <fullName evidence="5">MotA/TolQ/ExbB proton channel domain-containing protein</fullName>
    </recommendedName>
</protein>
<dbReference type="AlphaFoldDB" id="A0A512MCN4"/>
<reference evidence="3 4" key="1">
    <citation type="submission" date="2019-07" db="EMBL/GenBank/DDBJ databases">
        <title>Whole genome shotgun sequence of Brevifollis gellanilyticus NBRC 108608.</title>
        <authorList>
            <person name="Hosoyama A."/>
            <person name="Uohara A."/>
            <person name="Ohji S."/>
            <person name="Ichikawa N."/>
        </authorList>
    </citation>
    <scope>NUCLEOTIDE SEQUENCE [LARGE SCALE GENOMIC DNA]</scope>
    <source>
        <strain evidence="3 4">NBRC 108608</strain>
    </source>
</reference>
<evidence type="ECO:0000313" key="4">
    <source>
        <dbReference type="Proteomes" id="UP000321577"/>
    </source>
</evidence>
<evidence type="ECO:0000256" key="1">
    <source>
        <dbReference type="SAM" id="MobiDB-lite"/>
    </source>
</evidence>
<dbReference type="Proteomes" id="UP000321577">
    <property type="component" value="Unassembled WGS sequence"/>
</dbReference>
<proteinExistence type="predicted"/>
<keyword evidence="2" id="KW-1133">Transmembrane helix</keyword>
<feature type="region of interest" description="Disordered" evidence="1">
    <location>
        <begin position="92"/>
        <end position="111"/>
    </location>
</feature>
<organism evidence="3 4">
    <name type="scientific">Brevifollis gellanilyticus</name>
    <dbReference type="NCBI Taxonomy" id="748831"/>
    <lineage>
        <taxon>Bacteria</taxon>
        <taxon>Pseudomonadati</taxon>
        <taxon>Verrucomicrobiota</taxon>
        <taxon>Verrucomicrobiia</taxon>
        <taxon>Verrucomicrobiales</taxon>
        <taxon>Verrucomicrobiaceae</taxon>
    </lineage>
</organism>
<dbReference type="EMBL" id="BKAG01000030">
    <property type="protein sequence ID" value="GEP44486.1"/>
    <property type="molecule type" value="Genomic_DNA"/>
</dbReference>
<gene>
    <name evidence="3" type="ORF">BGE01nite_37770</name>
</gene>
<name>A0A512MCN4_9BACT</name>
<evidence type="ECO:0008006" key="5">
    <source>
        <dbReference type="Google" id="ProtNLM"/>
    </source>
</evidence>
<keyword evidence="2" id="KW-0472">Membrane</keyword>
<dbReference type="RefSeq" id="WP_146852478.1">
    <property type="nucleotide sequence ID" value="NZ_BKAG01000030.1"/>
</dbReference>